<feature type="transmembrane region" description="Helical" evidence="2">
    <location>
        <begin position="300"/>
        <end position="321"/>
    </location>
</feature>
<feature type="region of interest" description="Disordered" evidence="1">
    <location>
        <begin position="400"/>
        <end position="429"/>
    </location>
</feature>
<dbReference type="InterPro" id="IPR014550">
    <property type="entry name" value="UCP028704_OpgC"/>
</dbReference>
<dbReference type="Pfam" id="PF10129">
    <property type="entry name" value="OpgC_C"/>
    <property type="match status" value="1"/>
</dbReference>
<feature type="transmembrane region" description="Helical" evidence="2">
    <location>
        <begin position="50"/>
        <end position="67"/>
    </location>
</feature>
<dbReference type="AlphaFoldDB" id="A0A6L5Z009"/>
<dbReference type="EMBL" id="WIND01000004">
    <property type="protein sequence ID" value="MSU89452.1"/>
    <property type="molecule type" value="Genomic_DNA"/>
</dbReference>
<feature type="transmembrane region" description="Helical" evidence="2">
    <location>
        <begin position="342"/>
        <end position="359"/>
    </location>
</feature>
<dbReference type="Proteomes" id="UP000474957">
    <property type="component" value="Unassembled WGS sequence"/>
</dbReference>
<dbReference type="PANTHER" id="PTHR38592:SF3">
    <property type="entry name" value="BLL4819 PROTEIN"/>
    <property type="match status" value="1"/>
</dbReference>
<comment type="caution">
    <text evidence="3">The sequence shown here is derived from an EMBL/GenBank/DDBJ whole genome shotgun (WGS) entry which is preliminary data.</text>
</comment>
<keyword evidence="4" id="KW-1185">Reference proteome</keyword>
<evidence type="ECO:0000256" key="1">
    <source>
        <dbReference type="SAM" id="MobiDB-lite"/>
    </source>
</evidence>
<feature type="transmembrane region" description="Helical" evidence="2">
    <location>
        <begin position="227"/>
        <end position="244"/>
    </location>
</feature>
<gene>
    <name evidence="3" type="ORF">GE300_07460</name>
</gene>
<feature type="transmembrane region" description="Helical" evidence="2">
    <location>
        <begin position="251"/>
        <end position="270"/>
    </location>
</feature>
<dbReference type="RefSeq" id="WP_154445936.1">
    <property type="nucleotide sequence ID" value="NZ_WIND01000004.1"/>
</dbReference>
<dbReference type="PANTHER" id="PTHR38592">
    <property type="entry name" value="BLL4819 PROTEIN"/>
    <property type="match status" value="1"/>
</dbReference>
<feature type="transmembrane region" description="Helical" evidence="2">
    <location>
        <begin position="87"/>
        <end position="111"/>
    </location>
</feature>
<keyword evidence="2" id="KW-0812">Transmembrane</keyword>
<dbReference type="PIRSF" id="PIRSF028704">
    <property type="entry name" value="UPC028704"/>
    <property type="match status" value="1"/>
</dbReference>
<sequence length="429" mass="47319">MTIASSRPRDPRLDFFRGLAMFIILLAHTPGNPWTLWIPARFGFSDATEIFVFSSGMASALAFGGVFERQGWGLGTARIGFRVWQVYWAHIATFFVIAMAMVAVNAAGIGTRDYVGQLNLWPFFNNPTENLLGLMTLSYVPNYFDILPMYLVILAMVPLVMALARVSVAAMVAAVLTLWAATNLAGAVEAGATALQPLADALWFLHLPAQYFFEPPHDTREWFFNPFAWQLVFFTGFAFMRGWIAPPPVRWWLVALALAAVLITVPFAWYRVIREVAWIDAWRDDWGVLFSKTNFGVLRYVHFLALAYVAWVCAGPHGAWLSLGRVWTAVVGVVRKVGQQSLAVFVTSLVVARFLGLAFDVWGKGFWSVILINAVGFAVLIATAYTVAWFKGSPWRLPPKPAPAPPGAPSASPAKAADPAARMPEGRTA</sequence>
<evidence type="ECO:0000313" key="3">
    <source>
        <dbReference type="EMBL" id="MSU89452.1"/>
    </source>
</evidence>
<feature type="compositionally biased region" description="Low complexity" evidence="1">
    <location>
        <begin position="409"/>
        <end position="421"/>
    </location>
</feature>
<accession>A0A6L5Z009</accession>
<organism evidence="3 4">
    <name type="scientific">Halovulum marinum</name>
    <dbReference type="NCBI Taxonomy" id="2662447"/>
    <lineage>
        <taxon>Bacteria</taxon>
        <taxon>Pseudomonadati</taxon>
        <taxon>Pseudomonadota</taxon>
        <taxon>Alphaproteobacteria</taxon>
        <taxon>Rhodobacterales</taxon>
        <taxon>Paracoccaceae</taxon>
        <taxon>Halovulum</taxon>
    </lineage>
</organism>
<protein>
    <submittedName>
        <fullName evidence="3">OpgC domain-containing protein</fullName>
    </submittedName>
</protein>
<evidence type="ECO:0000313" key="4">
    <source>
        <dbReference type="Proteomes" id="UP000474957"/>
    </source>
</evidence>
<evidence type="ECO:0000256" key="2">
    <source>
        <dbReference type="SAM" id="Phobius"/>
    </source>
</evidence>
<name>A0A6L5Z009_9RHOB</name>
<reference evidence="3 4" key="1">
    <citation type="submission" date="2019-10" db="EMBL/GenBank/DDBJ databases">
        <title>Cognatihalovulum marinum gen. nov. sp. nov., a new member of the family Rhodobacteraceae isolated from deep seawater of the Northwest Indian Ocean.</title>
        <authorList>
            <person name="Ruan C."/>
            <person name="Wang J."/>
            <person name="Zheng X."/>
            <person name="Song L."/>
            <person name="Zhu Y."/>
            <person name="Huang Y."/>
            <person name="Lu Z."/>
            <person name="Du W."/>
            <person name="Huang L."/>
            <person name="Dai X."/>
        </authorList>
    </citation>
    <scope>NUCLEOTIDE SEQUENCE [LARGE SCALE GENOMIC DNA]</scope>
    <source>
        <strain evidence="3 4">2CG4</strain>
    </source>
</reference>
<keyword evidence="2" id="KW-1133">Transmembrane helix</keyword>
<feature type="transmembrane region" description="Helical" evidence="2">
    <location>
        <begin position="12"/>
        <end position="30"/>
    </location>
</feature>
<keyword evidence="2" id="KW-0472">Membrane</keyword>
<proteinExistence type="predicted"/>
<feature type="transmembrane region" description="Helical" evidence="2">
    <location>
        <begin position="365"/>
        <end position="390"/>
    </location>
</feature>